<feature type="transmembrane region" description="Helical" evidence="1">
    <location>
        <begin position="9"/>
        <end position="28"/>
    </location>
</feature>
<dbReference type="EMBL" id="BNJR01000007">
    <property type="protein sequence ID" value="GHP13260.1"/>
    <property type="molecule type" value="Genomic_DNA"/>
</dbReference>
<name>A0ABQ3VXI6_9LACO</name>
<protein>
    <submittedName>
        <fullName evidence="2">Uncharacterized protein</fullName>
    </submittedName>
</protein>
<evidence type="ECO:0000256" key="1">
    <source>
        <dbReference type="SAM" id="Phobius"/>
    </source>
</evidence>
<accession>A0ABQ3VXI6</accession>
<keyword evidence="3" id="KW-1185">Reference proteome</keyword>
<proteinExistence type="predicted"/>
<evidence type="ECO:0000313" key="3">
    <source>
        <dbReference type="Proteomes" id="UP000604765"/>
    </source>
</evidence>
<sequence length="136" mass="15697">MRVTWKYSLLRNIPIFVIFILLIIQGWVNHQFNGVKSAEDLKNLAILNNISDTLLWLAIIIWPVHYFSFKYWYQKHPSYDPNRHQITKIGAGLTATGILLSFYLILGTIPKSYWPGAIAIVITFFAKDAFTTIPPE</sequence>
<organism evidence="2 3">
    <name type="scientific">Lentilactobacillus fungorum</name>
    <dbReference type="NCBI Taxonomy" id="2201250"/>
    <lineage>
        <taxon>Bacteria</taxon>
        <taxon>Bacillati</taxon>
        <taxon>Bacillota</taxon>
        <taxon>Bacilli</taxon>
        <taxon>Lactobacillales</taxon>
        <taxon>Lactobacillaceae</taxon>
        <taxon>Lentilactobacillus</taxon>
    </lineage>
</organism>
<comment type="caution">
    <text evidence="2">The sequence shown here is derived from an EMBL/GenBank/DDBJ whole genome shotgun (WGS) entry which is preliminary data.</text>
</comment>
<keyword evidence="1" id="KW-1133">Transmembrane helix</keyword>
<gene>
    <name evidence="2" type="ORF">YK48G_06850</name>
</gene>
<evidence type="ECO:0000313" key="2">
    <source>
        <dbReference type="EMBL" id="GHP13260.1"/>
    </source>
</evidence>
<dbReference type="RefSeq" id="WP_203629304.1">
    <property type="nucleotide sequence ID" value="NZ_BNJR01000007.1"/>
</dbReference>
<feature type="transmembrane region" description="Helical" evidence="1">
    <location>
        <begin position="85"/>
        <end position="106"/>
    </location>
</feature>
<keyword evidence="1" id="KW-0472">Membrane</keyword>
<reference evidence="2 3" key="1">
    <citation type="journal article" date="2021" name="Int. J. Syst. Evol. Microbiol.">
        <title>Lentilactobacillus fungorum sp. nov., isolated from spent mushroom substrates.</title>
        <authorList>
            <person name="Tohno M."/>
            <person name="Tanizawa Y."/>
            <person name="Kojima Y."/>
            <person name="Sakamoto M."/>
            <person name="Ohkuma M."/>
            <person name="Kobayashi H."/>
        </authorList>
    </citation>
    <scope>NUCLEOTIDE SEQUENCE [LARGE SCALE GENOMIC DNA]</scope>
    <source>
        <strain evidence="2 3">YK48G</strain>
    </source>
</reference>
<keyword evidence="1" id="KW-0812">Transmembrane</keyword>
<feature type="transmembrane region" description="Helical" evidence="1">
    <location>
        <begin position="54"/>
        <end position="73"/>
    </location>
</feature>
<dbReference type="Proteomes" id="UP000604765">
    <property type="component" value="Unassembled WGS sequence"/>
</dbReference>